<dbReference type="Proteomes" id="UP000009172">
    <property type="component" value="Unassembled WGS sequence"/>
</dbReference>
<reference evidence="8" key="1">
    <citation type="journal article" date="2012" name="MBio">
        <title>Comparative genome analysis of Trichophyton rubrum and related dermatophytes reveals candidate genes involved in infection.</title>
        <authorList>
            <person name="Martinez D.A."/>
            <person name="Oliver B.G."/>
            <person name="Graeser Y."/>
            <person name="Goldberg J.M."/>
            <person name="Li W."/>
            <person name="Martinez-Rossi N.M."/>
            <person name="Monod M."/>
            <person name="Shelest E."/>
            <person name="Barton R.C."/>
            <person name="Birch E."/>
            <person name="Brakhage A.A."/>
            <person name="Chen Z."/>
            <person name="Gurr S.J."/>
            <person name="Heiman D."/>
            <person name="Heitman J."/>
            <person name="Kosti I."/>
            <person name="Rossi A."/>
            <person name="Saif S."/>
            <person name="Samalova M."/>
            <person name="Saunders C.W."/>
            <person name="Shea T."/>
            <person name="Summerbell R.C."/>
            <person name="Xu J."/>
            <person name="Young S."/>
            <person name="Zeng Q."/>
            <person name="Birren B.W."/>
            <person name="Cuomo C.A."/>
            <person name="White T.C."/>
        </authorList>
    </citation>
    <scope>NUCLEOTIDE SEQUENCE [LARGE SCALE GENOMIC DNA]</scope>
    <source>
        <strain evidence="8">CBS 112818</strain>
    </source>
</reference>
<keyword evidence="4" id="KW-0862">Zinc</keyword>
<evidence type="ECO:0000259" key="6">
    <source>
        <dbReference type="PROSITE" id="PS50157"/>
    </source>
</evidence>
<dbReference type="HOGENOM" id="CLU_1058416_0_0_1"/>
<dbReference type="EMBL" id="GG698517">
    <property type="protein sequence ID" value="EGD99029.1"/>
    <property type="molecule type" value="Genomic_DNA"/>
</dbReference>
<keyword evidence="3 5" id="KW-0863">Zinc-finger</keyword>
<dbReference type="PANTHER" id="PTHR24409:SF295">
    <property type="entry name" value="AZ2-RELATED"/>
    <property type="match status" value="1"/>
</dbReference>
<accession>F2S630</accession>
<protein>
    <recommendedName>
        <fullName evidence="6">C2H2-type domain-containing protein</fullName>
    </recommendedName>
</protein>
<dbReference type="AlphaFoldDB" id="F2S630"/>
<dbReference type="SUPFAM" id="SSF57667">
    <property type="entry name" value="beta-beta-alpha zinc fingers"/>
    <property type="match status" value="2"/>
</dbReference>
<evidence type="ECO:0000313" key="8">
    <source>
        <dbReference type="Proteomes" id="UP000009172"/>
    </source>
</evidence>
<dbReference type="GO" id="GO:0000981">
    <property type="term" value="F:DNA-binding transcription factor activity, RNA polymerase II-specific"/>
    <property type="evidence" value="ECO:0007669"/>
    <property type="project" value="TreeGrafter"/>
</dbReference>
<dbReference type="Pfam" id="PF12874">
    <property type="entry name" value="zf-met"/>
    <property type="match status" value="1"/>
</dbReference>
<evidence type="ECO:0000313" key="7">
    <source>
        <dbReference type="EMBL" id="EGD99029.1"/>
    </source>
</evidence>
<dbReference type="GO" id="GO:0008270">
    <property type="term" value="F:zinc ion binding"/>
    <property type="evidence" value="ECO:0007669"/>
    <property type="project" value="UniProtKB-KW"/>
</dbReference>
<sequence length="263" mass="29923">MAVCWETSCRRQVMRFIRPPELVDVDLAQGLFRFNAGKGFNQLTGYLAGQQNRKLFRPNTLPTLPCPTTLATMTPMNAIRHRAPTFDCEVCNKTFRTQHAANQHMAAVGHWEEDYYPYECDTCTNRYASEEAVQRHMKDARHYRYYCKACDRKFANLNNLNMHLRSRVHVGNGVKCPFCQTGYATASGLAHHLERAACPNAPYMNRKPFFRKSVNVIRMGALPSSNSNGMKKIPLIIRPRIKLSMARPGNVISVLLVSDPARV</sequence>
<evidence type="ECO:0000256" key="3">
    <source>
        <dbReference type="ARBA" id="ARBA00022771"/>
    </source>
</evidence>
<feature type="domain" description="C2H2-type" evidence="6">
    <location>
        <begin position="118"/>
        <end position="142"/>
    </location>
</feature>
<dbReference type="InterPro" id="IPR022755">
    <property type="entry name" value="Znf_C2H2_jaz"/>
</dbReference>
<dbReference type="OrthoDB" id="6077919at2759"/>
<dbReference type="Pfam" id="PF12171">
    <property type="entry name" value="zf-C2H2_jaz"/>
    <property type="match status" value="1"/>
</dbReference>
<name>F2S630_TRIT1</name>
<evidence type="ECO:0000256" key="5">
    <source>
        <dbReference type="PROSITE-ProRule" id="PRU00042"/>
    </source>
</evidence>
<proteinExistence type="predicted"/>
<dbReference type="PANTHER" id="PTHR24409">
    <property type="entry name" value="ZINC FINGER PROTEIN 142"/>
    <property type="match status" value="1"/>
</dbReference>
<keyword evidence="8" id="KW-1185">Reference proteome</keyword>
<feature type="domain" description="C2H2-type" evidence="6">
    <location>
        <begin position="86"/>
        <end position="115"/>
    </location>
</feature>
<keyword evidence="2" id="KW-0677">Repeat</keyword>
<dbReference type="PROSITE" id="PS00028">
    <property type="entry name" value="ZINC_FINGER_C2H2_1"/>
    <property type="match status" value="2"/>
</dbReference>
<evidence type="ECO:0000256" key="1">
    <source>
        <dbReference type="ARBA" id="ARBA00022723"/>
    </source>
</evidence>
<dbReference type="SMART" id="SM00355">
    <property type="entry name" value="ZnF_C2H2"/>
    <property type="match status" value="4"/>
</dbReference>
<feature type="domain" description="C2H2-type" evidence="6">
    <location>
        <begin position="145"/>
        <end position="174"/>
    </location>
</feature>
<organism evidence="7 8">
    <name type="scientific">Trichophyton tonsurans (strain CBS 112818)</name>
    <name type="common">Scalp ringworm fungus</name>
    <dbReference type="NCBI Taxonomy" id="647933"/>
    <lineage>
        <taxon>Eukaryota</taxon>
        <taxon>Fungi</taxon>
        <taxon>Dikarya</taxon>
        <taxon>Ascomycota</taxon>
        <taxon>Pezizomycotina</taxon>
        <taxon>Eurotiomycetes</taxon>
        <taxon>Eurotiomycetidae</taxon>
        <taxon>Onygenales</taxon>
        <taxon>Arthrodermataceae</taxon>
        <taxon>Trichophyton</taxon>
    </lineage>
</organism>
<dbReference type="Gene3D" id="3.30.160.60">
    <property type="entry name" value="Classic Zinc Finger"/>
    <property type="match status" value="2"/>
</dbReference>
<keyword evidence="1" id="KW-0479">Metal-binding</keyword>
<dbReference type="InterPro" id="IPR013087">
    <property type="entry name" value="Znf_C2H2_type"/>
</dbReference>
<dbReference type="InterPro" id="IPR036236">
    <property type="entry name" value="Znf_C2H2_sf"/>
</dbReference>
<evidence type="ECO:0000256" key="2">
    <source>
        <dbReference type="ARBA" id="ARBA00022737"/>
    </source>
</evidence>
<dbReference type="GO" id="GO:0005634">
    <property type="term" value="C:nucleus"/>
    <property type="evidence" value="ECO:0007669"/>
    <property type="project" value="TreeGrafter"/>
</dbReference>
<dbReference type="PROSITE" id="PS50157">
    <property type="entry name" value="ZINC_FINGER_C2H2_2"/>
    <property type="match status" value="3"/>
</dbReference>
<gene>
    <name evidence="7" type="ORF">TESG_06389</name>
</gene>
<evidence type="ECO:0000256" key="4">
    <source>
        <dbReference type="ARBA" id="ARBA00022833"/>
    </source>
</evidence>
<dbReference type="GO" id="GO:0000977">
    <property type="term" value="F:RNA polymerase II transcription regulatory region sequence-specific DNA binding"/>
    <property type="evidence" value="ECO:0007669"/>
    <property type="project" value="TreeGrafter"/>
</dbReference>